<dbReference type="Gene3D" id="2.20.25.240">
    <property type="match status" value="1"/>
</dbReference>
<dbReference type="WBParaSite" id="BXY_0677300.1">
    <property type="protein sequence ID" value="BXY_0677300.1"/>
    <property type="gene ID" value="BXY_0677300"/>
</dbReference>
<keyword evidence="4" id="KW-0479">Metal-binding</keyword>
<evidence type="ECO:0000259" key="10">
    <source>
        <dbReference type="Pfam" id="PF04500"/>
    </source>
</evidence>
<evidence type="ECO:0000313" key="11">
    <source>
        <dbReference type="Proteomes" id="UP000095284"/>
    </source>
</evidence>
<evidence type="ECO:0000256" key="7">
    <source>
        <dbReference type="ARBA" id="ARBA00023239"/>
    </source>
</evidence>
<dbReference type="InterPro" id="IPR007588">
    <property type="entry name" value="Znf_FLYWCH"/>
</dbReference>
<keyword evidence="6" id="KW-0862">Zinc</keyword>
<feature type="region of interest" description="Disordered" evidence="9">
    <location>
        <begin position="255"/>
        <end position="298"/>
    </location>
</feature>
<dbReference type="GO" id="GO:0006729">
    <property type="term" value="P:tetrahydrobiopterin biosynthetic process"/>
    <property type="evidence" value="ECO:0007669"/>
    <property type="project" value="InterPro"/>
</dbReference>
<evidence type="ECO:0000256" key="4">
    <source>
        <dbReference type="ARBA" id="ARBA00022723"/>
    </source>
</evidence>
<accession>A0A1I7S198</accession>
<protein>
    <recommendedName>
        <fullName evidence="3">4a-hydroxytetrahydrobiopterin dehydratase</fullName>
        <ecNumber evidence="3">4.2.1.96</ecNumber>
    </recommendedName>
    <alternativeName>
        <fullName evidence="8">4-alpha-hydroxy-tetrahydropterin dehydratase</fullName>
    </alternativeName>
</protein>
<comment type="catalytic activity">
    <reaction evidence="1">
        <text>(4aS,6R)-4a-hydroxy-L-erythro-5,6,7,8-tetrahydrobiopterin = (6R)-L-erythro-6,7-dihydrobiopterin + H2O</text>
        <dbReference type="Rhea" id="RHEA:11920"/>
        <dbReference type="ChEBI" id="CHEBI:15377"/>
        <dbReference type="ChEBI" id="CHEBI:15642"/>
        <dbReference type="ChEBI" id="CHEBI:43120"/>
        <dbReference type="EC" id="4.2.1.96"/>
    </reaction>
</comment>
<sequence>MSRFGAQKLGGYLGGGTCHNALCSSPHGCRISMSALKEECENELASTSLDFKADASCSEFLSQLCKTFGNESFSSLAEEMPNLNAESQPTHGVLVPSKKRTSSNFAYTMALQDYTYHVCYRRQTPRGERVYWRCQLRSGCKARLITDLSGKIMQFTNPEHTHDPPKGGKIDKTSIMNFSDISGKKNKFPQVSPQILGNMNPALFATQSQAPLEMATEKTKEILSMFNEEPTDYSAVLQHILNMGAKEEFDQDFVKGTSTNQTPEPDDSTSSSDQHSNYDDVSGSFDKPSPLSADERSKSLQPLLDAGWALVSGRDAIKKQLTFADFNSAFSFMTAIALHADKHDHHPEWFNVYNRVEITLSSHDANGLTQRDIRLANFVESTYKKFQ</sequence>
<reference evidence="12" key="1">
    <citation type="submission" date="2016-11" db="UniProtKB">
        <authorList>
            <consortium name="WormBaseParasite"/>
        </authorList>
    </citation>
    <scope>IDENTIFICATION</scope>
</reference>
<evidence type="ECO:0000256" key="8">
    <source>
        <dbReference type="ARBA" id="ARBA00030497"/>
    </source>
</evidence>
<keyword evidence="5" id="KW-0863">Zinc-finger</keyword>
<dbReference type="InterPro" id="IPR001533">
    <property type="entry name" value="Pterin_deHydtase"/>
</dbReference>
<dbReference type="NCBIfam" id="NF002018">
    <property type="entry name" value="PRK00823.1-3"/>
    <property type="match status" value="1"/>
</dbReference>
<keyword evidence="7" id="KW-0456">Lyase</keyword>
<proteinExistence type="inferred from homology"/>
<dbReference type="Gene3D" id="3.30.1360.20">
    <property type="entry name" value="Transcriptional coactivator/pterin dehydratase"/>
    <property type="match status" value="1"/>
</dbReference>
<evidence type="ECO:0000256" key="6">
    <source>
        <dbReference type="ARBA" id="ARBA00022833"/>
    </source>
</evidence>
<dbReference type="GO" id="GO:0008270">
    <property type="term" value="F:zinc ion binding"/>
    <property type="evidence" value="ECO:0007669"/>
    <property type="project" value="UniProtKB-KW"/>
</dbReference>
<dbReference type="eggNOG" id="KOG4073">
    <property type="taxonomic scope" value="Eukaryota"/>
</dbReference>
<dbReference type="EC" id="4.2.1.96" evidence="3"/>
<evidence type="ECO:0000313" key="12">
    <source>
        <dbReference type="WBParaSite" id="BXY_0677300.1"/>
    </source>
</evidence>
<dbReference type="PANTHER" id="PTHR12599">
    <property type="entry name" value="PTERIN-4-ALPHA-CARBINOLAMINE DEHYDRATASE"/>
    <property type="match status" value="1"/>
</dbReference>
<evidence type="ECO:0000256" key="3">
    <source>
        <dbReference type="ARBA" id="ARBA00013252"/>
    </source>
</evidence>
<comment type="similarity">
    <text evidence="2">Belongs to the pterin-4-alpha-carbinolamine dehydratase family.</text>
</comment>
<evidence type="ECO:0000256" key="5">
    <source>
        <dbReference type="ARBA" id="ARBA00022771"/>
    </source>
</evidence>
<feature type="domain" description="FLYWCH-type" evidence="10">
    <location>
        <begin position="112"/>
        <end position="162"/>
    </location>
</feature>
<dbReference type="CDD" id="cd00914">
    <property type="entry name" value="PCD_DCoH_subfamily_b"/>
    <property type="match status" value="1"/>
</dbReference>
<dbReference type="GO" id="GO:0008124">
    <property type="term" value="F:4-alpha-hydroxytetrahydrobiopterin dehydratase activity"/>
    <property type="evidence" value="ECO:0007669"/>
    <property type="project" value="UniProtKB-EC"/>
</dbReference>
<organism evidence="11 12">
    <name type="scientific">Bursaphelenchus xylophilus</name>
    <name type="common">Pinewood nematode worm</name>
    <name type="synonym">Aphelenchoides xylophilus</name>
    <dbReference type="NCBI Taxonomy" id="6326"/>
    <lineage>
        <taxon>Eukaryota</taxon>
        <taxon>Metazoa</taxon>
        <taxon>Ecdysozoa</taxon>
        <taxon>Nematoda</taxon>
        <taxon>Chromadorea</taxon>
        <taxon>Rhabditida</taxon>
        <taxon>Tylenchina</taxon>
        <taxon>Tylenchomorpha</taxon>
        <taxon>Aphelenchoidea</taxon>
        <taxon>Aphelenchoididae</taxon>
        <taxon>Bursaphelenchus</taxon>
    </lineage>
</organism>
<dbReference type="Pfam" id="PF04500">
    <property type="entry name" value="FLYWCH"/>
    <property type="match status" value="1"/>
</dbReference>
<dbReference type="InterPro" id="IPR036428">
    <property type="entry name" value="PCD_sf"/>
</dbReference>
<dbReference type="AlphaFoldDB" id="A0A1I7S198"/>
<evidence type="ECO:0000256" key="1">
    <source>
        <dbReference type="ARBA" id="ARBA00001554"/>
    </source>
</evidence>
<name>A0A1I7S198_BURXY</name>
<evidence type="ECO:0000256" key="9">
    <source>
        <dbReference type="SAM" id="MobiDB-lite"/>
    </source>
</evidence>
<dbReference type="PANTHER" id="PTHR12599:SF0">
    <property type="entry name" value="PTERIN-4-ALPHA-CARBINOLAMINE DEHYDRATASE"/>
    <property type="match status" value="1"/>
</dbReference>
<dbReference type="SUPFAM" id="SSF55248">
    <property type="entry name" value="PCD-like"/>
    <property type="match status" value="1"/>
</dbReference>
<dbReference type="Proteomes" id="UP000095284">
    <property type="component" value="Unplaced"/>
</dbReference>
<evidence type="ECO:0000256" key="2">
    <source>
        <dbReference type="ARBA" id="ARBA00006472"/>
    </source>
</evidence>
<dbReference type="Pfam" id="PF01329">
    <property type="entry name" value="Pterin_4a"/>
    <property type="match status" value="1"/>
</dbReference>
<dbReference type="HAMAP" id="MF_00434">
    <property type="entry name" value="Pterin_4_alpha"/>
    <property type="match status" value="1"/>
</dbReference>